<name>A0A2J6RC67_HYAVF</name>
<dbReference type="OrthoDB" id="409956at2759"/>
<dbReference type="InterPro" id="IPR038765">
    <property type="entry name" value="Papain-like_cys_pep_sf"/>
</dbReference>
<feature type="domain" description="OTU" evidence="2">
    <location>
        <begin position="20"/>
        <end position="172"/>
    </location>
</feature>
<evidence type="ECO:0000256" key="1">
    <source>
        <dbReference type="SAM" id="MobiDB-lite"/>
    </source>
</evidence>
<gene>
    <name evidence="3" type="ORF">L207DRAFT_533004</name>
</gene>
<dbReference type="AlphaFoldDB" id="A0A2J6RC67"/>
<dbReference type="STRING" id="1149755.A0A2J6RC67"/>
<reference evidence="3 4" key="1">
    <citation type="submission" date="2016-04" db="EMBL/GenBank/DDBJ databases">
        <title>A degradative enzymes factory behind the ericoid mycorrhizal symbiosis.</title>
        <authorList>
            <consortium name="DOE Joint Genome Institute"/>
            <person name="Martino E."/>
            <person name="Morin E."/>
            <person name="Grelet G."/>
            <person name="Kuo A."/>
            <person name="Kohler A."/>
            <person name="Daghino S."/>
            <person name="Barry K."/>
            <person name="Choi C."/>
            <person name="Cichocki N."/>
            <person name="Clum A."/>
            <person name="Copeland A."/>
            <person name="Hainaut M."/>
            <person name="Haridas S."/>
            <person name="Labutti K."/>
            <person name="Lindquist E."/>
            <person name="Lipzen A."/>
            <person name="Khouja H.-R."/>
            <person name="Murat C."/>
            <person name="Ohm R."/>
            <person name="Olson A."/>
            <person name="Spatafora J."/>
            <person name="Veneault-Fourrey C."/>
            <person name="Henrissat B."/>
            <person name="Grigoriev I."/>
            <person name="Martin F."/>
            <person name="Perotto S."/>
        </authorList>
    </citation>
    <scope>NUCLEOTIDE SEQUENCE [LARGE SCALE GENOMIC DNA]</scope>
    <source>
        <strain evidence="3 4">F</strain>
    </source>
</reference>
<dbReference type="PANTHER" id="PTHR12419:SF7">
    <property type="entry name" value="OTU DOMAIN-CONTAINING PROTEIN 3"/>
    <property type="match status" value="1"/>
</dbReference>
<dbReference type="InterPro" id="IPR003323">
    <property type="entry name" value="OTU_dom"/>
</dbReference>
<dbReference type="GO" id="GO:0016579">
    <property type="term" value="P:protein deubiquitination"/>
    <property type="evidence" value="ECO:0007669"/>
    <property type="project" value="TreeGrafter"/>
</dbReference>
<dbReference type="GO" id="GO:0004843">
    <property type="term" value="F:cysteine-type deubiquitinase activity"/>
    <property type="evidence" value="ECO:0007669"/>
    <property type="project" value="TreeGrafter"/>
</dbReference>
<dbReference type="InterPro" id="IPR050704">
    <property type="entry name" value="Peptidase_C85-like"/>
</dbReference>
<dbReference type="PROSITE" id="PS50802">
    <property type="entry name" value="OTU"/>
    <property type="match status" value="1"/>
</dbReference>
<dbReference type="PANTHER" id="PTHR12419">
    <property type="entry name" value="OTU DOMAIN CONTAINING PROTEIN"/>
    <property type="match status" value="1"/>
</dbReference>
<evidence type="ECO:0000313" key="4">
    <source>
        <dbReference type="Proteomes" id="UP000235786"/>
    </source>
</evidence>
<dbReference type="EMBL" id="KZ613951">
    <property type="protein sequence ID" value="PMD36111.1"/>
    <property type="molecule type" value="Genomic_DNA"/>
</dbReference>
<dbReference type="CDD" id="cd22756">
    <property type="entry name" value="OTU_OTUD3-like"/>
    <property type="match status" value="1"/>
</dbReference>
<dbReference type="SUPFAM" id="SSF54001">
    <property type="entry name" value="Cysteine proteinases"/>
    <property type="match status" value="1"/>
</dbReference>
<dbReference type="Proteomes" id="UP000235786">
    <property type="component" value="Unassembled WGS sequence"/>
</dbReference>
<proteinExistence type="predicted"/>
<keyword evidence="4" id="KW-1185">Reference proteome</keyword>
<evidence type="ECO:0000259" key="2">
    <source>
        <dbReference type="PROSITE" id="PS50802"/>
    </source>
</evidence>
<feature type="region of interest" description="Disordered" evidence="1">
    <location>
        <begin position="183"/>
        <end position="225"/>
    </location>
</feature>
<accession>A0A2J6RC67</accession>
<dbReference type="Pfam" id="PF02338">
    <property type="entry name" value="OTU"/>
    <property type="match status" value="1"/>
</dbReference>
<dbReference type="Gene3D" id="3.90.70.80">
    <property type="match status" value="1"/>
</dbReference>
<organism evidence="3 4">
    <name type="scientific">Hyaloscypha variabilis (strain UAMH 11265 / GT02V1 / F)</name>
    <name type="common">Meliniomyces variabilis</name>
    <dbReference type="NCBI Taxonomy" id="1149755"/>
    <lineage>
        <taxon>Eukaryota</taxon>
        <taxon>Fungi</taxon>
        <taxon>Dikarya</taxon>
        <taxon>Ascomycota</taxon>
        <taxon>Pezizomycotina</taxon>
        <taxon>Leotiomycetes</taxon>
        <taxon>Helotiales</taxon>
        <taxon>Hyaloscyphaceae</taxon>
        <taxon>Hyaloscypha</taxon>
        <taxon>Hyaloscypha variabilis</taxon>
    </lineage>
</organism>
<protein>
    <submittedName>
        <fullName evidence="3">OTU-domain-containing protein</fullName>
    </submittedName>
</protein>
<sequence>MPQKRKHPDMEFPLLKTLGLMTIKTTGGGSCLFNSFSDQLYGNEKRGNEIRAKVVQEMRDNANRYKDFFSTEVGGGYRRNPKRKTVAASEQVSTPTPEQLDKDWNLYLARMSKKTTYADSLEIKAFANAFNVDVKVYEQETVRDIRAEGEGARQVVHVAYHNYEHYSSVRKIDGTLPIVHASSGTLESGESNAAPPNVPKSPDTLESGGDDEEEEIRGPNKRRRCGTMAKDEITITIKIKIKGRKGVKHVTLPKSMKIVFA</sequence>
<evidence type="ECO:0000313" key="3">
    <source>
        <dbReference type="EMBL" id="PMD36111.1"/>
    </source>
</evidence>